<keyword evidence="6 9" id="KW-1133">Transmembrane helix</keyword>
<gene>
    <name evidence="9 11" type="primary">lnt</name>
    <name evidence="11" type="ORF">EYR15_08070</name>
</gene>
<feature type="transmembrane region" description="Helical" evidence="9">
    <location>
        <begin position="210"/>
        <end position="232"/>
    </location>
</feature>
<evidence type="ECO:0000313" key="12">
    <source>
        <dbReference type="Proteomes" id="UP000291613"/>
    </source>
</evidence>
<evidence type="ECO:0000256" key="1">
    <source>
        <dbReference type="ARBA" id="ARBA00004651"/>
    </source>
</evidence>
<dbReference type="RefSeq" id="WP_131002850.1">
    <property type="nucleotide sequence ID" value="NZ_JBHSZR010000003.1"/>
</dbReference>
<dbReference type="OrthoDB" id="9804277at2"/>
<evidence type="ECO:0000256" key="9">
    <source>
        <dbReference type="HAMAP-Rule" id="MF_01148"/>
    </source>
</evidence>
<sequence>MTIRSDRLAALAGRVTLSSGWRRALIAFAAGAASALAMPPFGIWPVLALTFPVAVWLIDGAHGRSRARGALAAAGTGFLFGFGYFLAGLWWIGSAFLVDPDVFGWLLPVAVAGLPALLAIMTALGFALARLFWSAGSARIFAFAAALGLAETMRGHVLSGFPWNSFGYALADQLWAGQFASVIGVEGLTFLALAIFAAPATLADARPSRVALGVAVTTLAGLVAFGAVRLTYFADDGIDARVRVRAVQPEIPQDMKSQEAAGATIMDAYIALSDEARGPGHRGFPDAELVVWPESAFPFLLALRPDALSRIGSSLAPGATLATGSVRGERRADGSGADFWNSLHLIGDDGTILSTYDKIHLVPFGEYLPLQNVLESLGLESLTRQRGGFAVGSRRSLVTLPQGPRFRPLICYEAIFPEEVMADGGERPDFLLNITNDAWFGRTPGPYQHAAQARVRAVEQGLPMVRAANGGISSIVDAYGRVIATIPLGIRGVVDGFLPAAAPATVFASTDGKLYLLLPIVFVALAFAAGRFV</sequence>
<dbReference type="InterPro" id="IPR045378">
    <property type="entry name" value="LNT_N"/>
</dbReference>
<name>A0A4Q9GQ31_9HYPH</name>
<comment type="catalytic activity">
    <reaction evidence="9">
        <text>N-terminal S-1,2-diacyl-sn-glyceryl-L-cysteinyl-[lipoprotein] + a glycerophospholipid = N-acyl-S-1,2-diacyl-sn-glyceryl-L-cysteinyl-[lipoprotein] + a 2-acyl-sn-glycero-3-phospholipid + H(+)</text>
        <dbReference type="Rhea" id="RHEA:48228"/>
        <dbReference type="Rhea" id="RHEA-COMP:14681"/>
        <dbReference type="Rhea" id="RHEA-COMP:14684"/>
        <dbReference type="ChEBI" id="CHEBI:15378"/>
        <dbReference type="ChEBI" id="CHEBI:136912"/>
        <dbReference type="ChEBI" id="CHEBI:140656"/>
        <dbReference type="ChEBI" id="CHEBI:140657"/>
        <dbReference type="ChEBI" id="CHEBI:140660"/>
        <dbReference type="EC" id="2.3.1.269"/>
    </reaction>
</comment>
<evidence type="ECO:0000256" key="2">
    <source>
        <dbReference type="ARBA" id="ARBA00010065"/>
    </source>
</evidence>
<comment type="subcellular location">
    <subcellularLocation>
        <location evidence="1 9">Cell membrane</location>
        <topology evidence="1 9">Multi-pass membrane protein</topology>
    </subcellularLocation>
</comment>
<dbReference type="GO" id="GO:0042158">
    <property type="term" value="P:lipoprotein biosynthetic process"/>
    <property type="evidence" value="ECO:0007669"/>
    <property type="project" value="UniProtKB-UniRule"/>
</dbReference>
<keyword evidence="7 9" id="KW-0472">Membrane</keyword>
<keyword evidence="5 9" id="KW-0812">Transmembrane</keyword>
<dbReference type="UniPathway" id="UPA00666"/>
<dbReference type="EC" id="2.3.1.269" evidence="9"/>
<dbReference type="HAMAP" id="MF_01148">
    <property type="entry name" value="Lnt"/>
    <property type="match status" value="1"/>
</dbReference>
<feature type="transmembrane region" description="Helical" evidence="9">
    <location>
        <begin position="41"/>
        <end position="58"/>
    </location>
</feature>
<protein>
    <recommendedName>
        <fullName evidence="9">Apolipoprotein N-acyltransferase</fullName>
        <shortName evidence="9">ALP N-acyltransferase</shortName>
        <ecNumber evidence="9">2.3.1.269</ecNumber>
    </recommendedName>
</protein>
<dbReference type="InterPro" id="IPR004563">
    <property type="entry name" value="Apolipo_AcylTrfase"/>
</dbReference>
<feature type="transmembrane region" description="Helical" evidence="9">
    <location>
        <begin position="140"/>
        <end position="163"/>
    </location>
</feature>
<organism evidence="11 12">
    <name type="scientific">Hansschlegelia quercus</name>
    <dbReference type="NCBI Taxonomy" id="2528245"/>
    <lineage>
        <taxon>Bacteria</taxon>
        <taxon>Pseudomonadati</taxon>
        <taxon>Pseudomonadota</taxon>
        <taxon>Alphaproteobacteria</taxon>
        <taxon>Hyphomicrobiales</taxon>
        <taxon>Methylopilaceae</taxon>
        <taxon>Hansschlegelia</taxon>
    </lineage>
</organism>
<evidence type="ECO:0000256" key="3">
    <source>
        <dbReference type="ARBA" id="ARBA00022475"/>
    </source>
</evidence>
<reference evidence="11 12" key="1">
    <citation type="submission" date="2019-02" db="EMBL/GenBank/DDBJ databases">
        <title>Hansschlegelia quercus sp. nov., a novel methylotrophic bacterium from buds of oak (Quercus robur L.).</title>
        <authorList>
            <person name="Agafonova N.V."/>
            <person name="Kaparullina E.N."/>
            <person name="Grouzdev D.S."/>
            <person name="Doronina N.V."/>
        </authorList>
    </citation>
    <scope>NUCLEOTIDE SEQUENCE [LARGE SCALE GENOMIC DNA]</scope>
    <source>
        <strain evidence="11 12">Dub</strain>
    </source>
</reference>
<comment type="similarity">
    <text evidence="2 9">Belongs to the CN hydrolase family. Apolipoprotein N-acyltransferase subfamily.</text>
</comment>
<dbReference type="PROSITE" id="PS50263">
    <property type="entry name" value="CN_HYDROLASE"/>
    <property type="match status" value="1"/>
</dbReference>
<keyword evidence="3 9" id="KW-1003">Cell membrane</keyword>
<dbReference type="InterPro" id="IPR036526">
    <property type="entry name" value="C-N_Hydrolase_sf"/>
</dbReference>
<feature type="transmembrane region" description="Helical" evidence="9">
    <location>
        <begin position="70"/>
        <end position="93"/>
    </location>
</feature>
<dbReference type="Pfam" id="PF20154">
    <property type="entry name" value="LNT_N"/>
    <property type="match status" value="1"/>
</dbReference>
<keyword evidence="8 9" id="KW-0012">Acyltransferase</keyword>
<keyword evidence="4 9" id="KW-0808">Transferase</keyword>
<accession>A0A4Q9GQ31</accession>
<dbReference type="Gene3D" id="3.60.110.10">
    <property type="entry name" value="Carbon-nitrogen hydrolase"/>
    <property type="match status" value="1"/>
</dbReference>
<keyword evidence="11" id="KW-0449">Lipoprotein</keyword>
<dbReference type="GO" id="GO:0005886">
    <property type="term" value="C:plasma membrane"/>
    <property type="evidence" value="ECO:0007669"/>
    <property type="project" value="UniProtKB-SubCell"/>
</dbReference>
<evidence type="ECO:0000256" key="6">
    <source>
        <dbReference type="ARBA" id="ARBA00022989"/>
    </source>
</evidence>
<dbReference type="PANTHER" id="PTHR38686">
    <property type="entry name" value="APOLIPOPROTEIN N-ACYLTRANSFERASE"/>
    <property type="match status" value="1"/>
</dbReference>
<evidence type="ECO:0000256" key="5">
    <source>
        <dbReference type="ARBA" id="ARBA00022692"/>
    </source>
</evidence>
<evidence type="ECO:0000256" key="4">
    <source>
        <dbReference type="ARBA" id="ARBA00022679"/>
    </source>
</evidence>
<feature type="transmembrane region" description="Helical" evidence="9">
    <location>
        <begin position="175"/>
        <end position="198"/>
    </location>
</feature>
<comment type="caution">
    <text evidence="11">The sequence shown here is derived from an EMBL/GenBank/DDBJ whole genome shotgun (WGS) entry which is preliminary data.</text>
</comment>
<evidence type="ECO:0000256" key="7">
    <source>
        <dbReference type="ARBA" id="ARBA00023136"/>
    </source>
</evidence>
<keyword evidence="12" id="KW-1185">Reference proteome</keyword>
<dbReference type="InterPro" id="IPR003010">
    <property type="entry name" value="C-N_Hydrolase"/>
</dbReference>
<comment type="pathway">
    <text evidence="9">Protein modification; lipoprotein biosynthesis (N-acyl transfer).</text>
</comment>
<dbReference type="PANTHER" id="PTHR38686:SF1">
    <property type="entry name" value="APOLIPOPROTEIN N-ACYLTRANSFERASE"/>
    <property type="match status" value="1"/>
</dbReference>
<dbReference type="NCBIfam" id="TIGR00546">
    <property type="entry name" value="lnt"/>
    <property type="match status" value="1"/>
</dbReference>
<evidence type="ECO:0000256" key="8">
    <source>
        <dbReference type="ARBA" id="ARBA00023315"/>
    </source>
</evidence>
<dbReference type="GO" id="GO:0016410">
    <property type="term" value="F:N-acyltransferase activity"/>
    <property type="evidence" value="ECO:0007669"/>
    <property type="project" value="UniProtKB-UniRule"/>
</dbReference>
<comment type="function">
    <text evidence="9">Catalyzes the phospholipid dependent N-acylation of the N-terminal cysteine of apolipoprotein, the last step in lipoprotein maturation.</text>
</comment>
<dbReference type="EMBL" id="SIUB01000003">
    <property type="protein sequence ID" value="TBN53747.1"/>
    <property type="molecule type" value="Genomic_DNA"/>
</dbReference>
<dbReference type="AlphaFoldDB" id="A0A4Q9GQ31"/>
<feature type="domain" description="CN hydrolase" evidence="10">
    <location>
        <begin position="247"/>
        <end position="500"/>
    </location>
</feature>
<proteinExistence type="inferred from homology"/>
<dbReference type="Proteomes" id="UP000291613">
    <property type="component" value="Unassembled WGS sequence"/>
</dbReference>
<feature type="transmembrane region" description="Helical" evidence="9">
    <location>
        <begin position="105"/>
        <end position="128"/>
    </location>
</feature>
<evidence type="ECO:0000259" key="10">
    <source>
        <dbReference type="PROSITE" id="PS50263"/>
    </source>
</evidence>
<dbReference type="CDD" id="cd07571">
    <property type="entry name" value="ALP_N-acyl_transferase"/>
    <property type="match status" value="1"/>
</dbReference>
<dbReference type="SUPFAM" id="SSF56317">
    <property type="entry name" value="Carbon-nitrogen hydrolase"/>
    <property type="match status" value="1"/>
</dbReference>
<evidence type="ECO:0000313" key="11">
    <source>
        <dbReference type="EMBL" id="TBN53747.1"/>
    </source>
</evidence>
<dbReference type="Pfam" id="PF00795">
    <property type="entry name" value="CN_hydrolase"/>
    <property type="match status" value="1"/>
</dbReference>